<feature type="transmembrane region" description="Helical" evidence="1">
    <location>
        <begin position="210"/>
        <end position="227"/>
    </location>
</feature>
<dbReference type="Pfam" id="PF24677">
    <property type="entry name" value="DUF7657"/>
    <property type="match status" value="1"/>
</dbReference>
<feature type="transmembrane region" description="Helical" evidence="1">
    <location>
        <begin position="404"/>
        <end position="423"/>
    </location>
</feature>
<dbReference type="InterPro" id="IPR056074">
    <property type="entry name" value="DUF7657"/>
</dbReference>
<accession>A0A375IYC5</accession>
<dbReference type="EMBL" id="OVTA01000015">
    <property type="protein sequence ID" value="SPR97927.1"/>
    <property type="molecule type" value="Genomic_DNA"/>
</dbReference>
<sequence>MLPFALIRKYLVWFVLLSFGAIYVGNTWSPSSYGVVLERIGAQGEGLHFGKPRAVRSDEWSVVTPLTQATVRNGLQRFNATSLYQEDLRINYGLPIADWGLIFKPTMWLYPLVNAAYAFSFHWFAIFSVFIVGYSKLFRVAGATQPQSYLLALTLYFTGFSQFWWNEKGPIIALFAGALAVLFIEAPIVVRVALFYWLATSWLMTNFYPPLFISLAFAGVVFLLCYGREWWRPARLASLAGTSLLAAATVVLYLKEYLLRTMQTLYPGQRNFSGGALPVERWLSQFFPASTFDRSYNSLIGANVSEIGVVGTWFVVLCLCFLDYRNLRNALAARLQWVPVAVLFAALALVTSWMMLPVPAVLGKPLLWNHVQPERMVFAAGLLLVLFALAVVRVTGLAWSTKRALIFIGVTIASWLLFKASRYGFHPRYWNDLYVVPAVLLCSFIQKVRSLQPLTSISGLAAFGGATMFFPFNPVQSAWPIFNVPDTVILQQLTRQAQANDGVLAAYGFSGATLNGLGYRSASHVTPVPSLTMWRQCFAALPVSRVDSIFNRYSHITLIDSEMPILLGPDNVGVPRYLFSFSDSGSRPGKFPMSAKPQSNGVGQL</sequence>
<feature type="transmembrane region" description="Helical" evidence="1">
    <location>
        <begin position="334"/>
        <end position="356"/>
    </location>
</feature>
<dbReference type="RefSeq" id="WP_116383360.1">
    <property type="nucleotide sequence ID" value="NZ_LS483233.1"/>
</dbReference>
<dbReference type="AlphaFoldDB" id="A0A375IYC5"/>
<feature type="transmembrane region" description="Helical" evidence="1">
    <location>
        <begin position="300"/>
        <end position="322"/>
    </location>
</feature>
<dbReference type="Proteomes" id="UP000256805">
    <property type="component" value="Unassembled WGS sequence"/>
</dbReference>
<organism evidence="3 4">
    <name type="scientific">Cupriavidus taiwanensis</name>
    <dbReference type="NCBI Taxonomy" id="164546"/>
    <lineage>
        <taxon>Bacteria</taxon>
        <taxon>Pseudomonadati</taxon>
        <taxon>Pseudomonadota</taxon>
        <taxon>Betaproteobacteria</taxon>
        <taxon>Burkholderiales</taxon>
        <taxon>Burkholderiaceae</taxon>
        <taxon>Cupriavidus</taxon>
    </lineage>
</organism>
<evidence type="ECO:0000259" key="2">
    <source>
        <dbReference type="Pfam" id="PF24677"/>
    </source>
</evidence>
<feature type="transmembrane region" description="Helical" evidence="1">
    <location>
        <begin position="6"/>
        <end position="24"/>
    </location>
</feature>
<keyword evidence="1" id="KW-0472">Membrane</keyword>
<reference evidence="3 4" key="1">
    <citation type="submission" date="2018-01" db="EMBL/GenBank/DDBJ databases">
        <authorList>
            <person name="Gaut B.S."/>
            <person name="Morton B.R."/>
            <person name="Clegg M.T."/>
            <person name="Duvall M.R."/>
        </authorList>
    </citation>
    <scope>NUCLEOTIDE SEQUENCE [LARGE SCALE GENOMIC DNA]</scope>
    <source>
        <strain evidence="3">Cupriavidus taiwanensis cmp 52</strain>
    </source>
</reference>
<feature type="transmembrane region" description="Helical" evidence="1">
    <location>
        <begin position="234"/>
        <end position="254"/>
    </location>
</feature>
<protein>
    <recommendedName>
        <fullName evidence="2">DUF7657 domain-containing protein</fullName>
    </recommendedName>
</protein>
<evidence type="ECO:0000313" key="4">
    <source>
        <dbReference type="Proteomes" id="UP000256805"/>
    </source>
</evidence>
<feature type="transmembrane region" description="Helical" evidence="1">
    <location>
        <begin position="376"/>
        <end position="392"/>
    </location>
</feature>
<feature type="transmembrane region" description="Helical" evidence="1">
    <location>
        <begin position="172"/>
        <end position="198"/>
    </location>
</feature>
<feature type="transmembrane region" description="Helical" evidence="1">
    <location>
        <begin position="112"/>
        <end position="135"/>
    </location>
</feature>
<evidence type="ECO:0000256" key="1">
    <source>
        <dbReference type="SAM" id="Phobius"/>
    </source>
</evidence>
<gene>
    <name evidence="3" type="ORF">CBM2634_A220017</name>
</gene>
<name>A0A375IYC5_9BURK</name>
<feature type="domain" description="DUF7657" evidence="2">
    <location>
        <begin position="13"/>
        <end position="392"/>
    </location>
</feature>
<evidence type="ECO:0000313" key="3">
    <source>
        <dbReference type="EMBL" id="SPR97927.1"/>
    </source>
</evidence>
<keyword evidence="1" id="KW-1133">Transmembrane helix</keyword>
<proteinExistence type="predicted"/>
<feature type="transmembrane region" description="Helical" evidence="1">
    <location>
        <begin position="147"/>
        <end position="165"/>
    </location>
</feature>
<keyword evidence="1" id="KW-0812">Transmembrane</keyword>